<keyword evidence="1" id="KW-0812">Transmembrane</keyword>
<dbReference type="CDD" id="cd03395">
    <property type="entry name" value="PAP2_like_4"/>
    <property type="match status" value="1"/>
</dbReference>
<sequence>MLEALKSLDTQAFLLLNGIHHPVMDSFMSLMTNKFTWIPLYLFFLYFIFKQEGKSGWKILVAILLCILISDQVCSGLLKPWVARLRPCHEPSLASVIHLVGGCGGQYGFCSSHAANSFTLAVFFYIQYGKKHAWVKFLFPWAIIVSYSRIYVGVHYPGDVICGALIGSIAAYGVVNILHNIQSSKKFTH</sequence>
<organism evidence="3 4">
    <name type="scientific">Flectobacillus longus</name>
    <dbReference type="NCBI Taxonomy" id="2984207"/>
    <lineage>
        <taxon>Bacteria</taxon>
        <taxon>Pseudomonadati</taxon>
        <taxon>Bacteroidota</taxon>
        <taxon>Cytophagia</taxon>
        <taxon>Cytophagales</taxon>
        <taxon>Flectobacillaceae</taxon>
        <taxon>Flectobacillus</taxon>
    </lineage>
</organism>
<dbReference type="EMBL" id="JASHID010000001">
    <property type="protein sequence ID" value="MDI9863000.1"/>
    <property type="molecule type" value="Genomic_DNA"/>
</dbReference>
<dbReference type="Gene3D" id="1.20.144.10">
    <property type="entry name" value="Phosphatidic acid phosphatase type 2/haloperoxidase"/>
    <property type="match status" value="2"/>
</dbReference>
<gene>
    <name evidence="3" type="ORF">QM480_01585</name>
</gene>
<feature type="domain" description="Phosphatidic acid phosphatase type 2/haloperoxidase" evidence="2">
    <location>
        <begin position="59"/>
        <end position="175"/>
    </location>
</feature>
<dbReference type="Proteomes" id="UP001236569">
    <property type="component" value="Unassembled WGS sequence"/>
</dbReference>
<dbReference type="PANTHER" id="PTHR14969:SF13">
    <property type="entry name" value="AT30094P"/>
    <property type="match status" value="1"/>
</dbReference>
<reference evidence="3 4" key="1">
    <citation type="submission" date="2023-05" db="EMBL/GenBank/DDBJ databases">
        <title>Novel species of genus Flectobacillus isolated from stream in China.</title>
        <authorList>
            <person name="Lu H."/>
        </authorList>
    </citation>
    <scope>NUCLEOTIDE SEQUENCE [LARGE SCALE GENOMIC DNA]</scope>
    <source>
        <strain evidence="3 4">DC10W</strain>
    </source>
</reference>
<dbReference type="InterPro" id="IPR036938">
    <property type="entry name" value="PAP2/HPO_sf"/>
</dbReference>
<dbReference type="RefSeq" id="WP_283368349.1">
    <property type="nucleotide sequence ID" value="NZ_JASHID010000001.1"/>
</dbReference>
<feature type="transmembrane region" description="Helical" evidence="1">
    <location>
        <begin position="59"/>
        <end position="78"/>
    </location>
</feature>
<dbReference type="InterPro" id="IPR000326">
    <property type="entry name" value="PAP2/HPO"/>
</dbReference>
<evidence type="ECO:0000259" key="2">
    <source>
        <dbReference type="SMART" id="SM00014"/>
    </source>
</evidence>
<evidence type="ECO:0000256" key="1">
    <source>
        <dbReference type="SAM" id="Phobius"/>
    </source>
</evidence>
<accession>A0ABT6YHB7</accession>
<feature type="transmembrane region" description="Helical" evidence="1">
    <location>
        <begin position="27"/>
        <end position="47"/>
    </location>
</feature>
<feature type="transmembrane region" description="Helical" evidence="1">
    <location>
        <begin position="106"/>
        <end position="126"/>
    </location>
</feature>
<dbReference type="SMART" id="SM00014">
    <property type="entry name" value="acidPPc"/>
    <property type="match status" value="1"/>
</dbReference>
<comment type="caution">
    <text evidence="3">The sequence shown here is derived from an EMBL/GenBank/DDBJ whole genome shotgun (WGS) entry which is preliminary data.</text>
</comment>
<evidence type="ECO:0000313" key="4">
    <source>
        <dbReference type="Proteomes" id="UP001236569"/>
    </source>
</evidence>
<dbReference type="Pfam" id="PF01569">
    <property type="entry name" value="PAP2"/>
    <property type="match status" value="1"/>
</dbReference>
<dbReference type="PANTHER" id="PTHR14969">
    <property type="entry name" value="SPHINGOSINE-1-PHOSPHATE PHOSPHOHYDROLASE"/>
    <property type="match status" value="1"/>
</dbReference>
<dbReference type="SUPFAM" id="SSF48317">
    <property type="entry name" value="Acid phosphatase/Vanadium-dependent haloperoxidase"/>
    <property type="match status" value="1"/>
</dbReference>
<protein>
    <submittedName>
        <fullName evidence="3">Phosphatase PAP2 family protein</fullName>
    </submittedName>
</protein>
<keyword evidence="4" id="KW-1185">Reference proteome</keyword>
<keyword evidence="1" id="KW-1133">Transmembrane helix</keyword>
<keyword evidence="1" id="KW-0472">Membrane</keyword>
<name>A0ABT6YHB7_9BACT</name>
<feature type="transmembrane region" description="Helical" evidence="1">
    <location>
        <begin position="158"/>
        <end position="178"/>
    </location>
</feature>
<evidence type="ECO:0000313" key="3">
    <source>
        <dbReference type="EMBL" id="MDI9863000.1"/>
    </source>
</evidence>
<proteinExistence type="predicted"/>
<feature type="transmembrane region" description="Helical" evidence="1">
    <location>
        <begin position="133"/>
        <end position="152"/>
    </location>
</feature>